<dbReference type="GO" id="GO:0033202">
    <property type="term" value="C:DNA helicase complex"/>
    <property type="evidence" value="ECO:0007669"/>
    <property type="project" value="TreeGrafter"/>
</dbReference>
<dbReference type="Pfam" id="PF00580">
    <property type="entry name" value="UvrD-helicase"/>
    <property type="match status" value="1"/>
</dbReference>
<dbReference type="Gene3D" id="1.10.10.160">
    <property type="match status" value="1"/>
</dbReference>
<dbReference type="InterPro" id="IPR014016">
    <property type="entry name" value="UvrD-like_ATP-bd"/>
</dbReference>
<evidence type="ECO:0000256" key="11">
    <source>
        <dbReference type="ARBA" id="ARBA00048988"/>
    </source>
</evidence>
<comment type="catalytic activity">
    <reaction evidence="9">
        <text>Couples ATP hydrolysis with the unwinding of duplex DNA by translocating in the 3'-5' direction.</text>
        <dbReference type="EC" id="5.6.2.4"/>
    </reaction>
</comment>
<dbReference type="PROSITE" id="PS51198">
    <property type="entry name" value="UVRD_HELICASE_ATP_BIND"/>
    <property type="match status" value="1"/>
</dbReference>
<evidence type="ECO:0000256" key="7">
    <source>
        <dbReference type="ARBA" id="ARBA00023125"/>
    </source>
</evidence>
<dbReference type="EC" id="5.6.2.4" evidence="10"/>
<evidence type="ECO:0000256" key="6">
    <source>
        <dbReference type="ARBA" id="ARBA00022840"/>
    </source>
</evidence>
<dbReference type="FunFam" id="3.30.420.10:FF:000045">
    <property type="entry name" value="3'-5' exonuclease DinG"/>
    <property type="match status" value="1"/>
</dbReference>
<dbReference type="GO" id="GO:0000725">
    <property type="term" value="P:recombinational repair"/>
    <property type="evidence" value="ECO:0007669"/>
    <property type="project" value="TreeGrafter"/>
</dbReference>
<dbReference type="Gene3D" id="3.30.420.10">
    <property type="entry name" value="Ribonuclease H-like superfamily/Ribonuclease H"/>
    <property type="match status" value="1"/>
</dbReference>
<dbReference type="PANTHER" id="PTHR11070">
    <property type="entry name" value="UVRD / RECB / PCRA DNA HELICASE FAMILY MEMBER"/>
    <property type="match status" value="1"/>
</dbReference>
<dbReference type="GO" id="GO:0003677">
    <property type="term" value="F:DNA binding"/>
    <property type="evidence" value="ECO:0007669"/>
    <property type="project" value="UniProtKB-KW"/>
</dbReference>
<name>A0A6G2CQJ8_9FIRM</name>
<dbReference type="CDD" id="cd17932">
    <property type="entry name" value="DEXQc_UvrD"/>
    <property type="match status" value="1"/>
</dbReference>
<evidence type="ECO:0000313" key="12">
    <source>
        <dbReference type="EMBL" id="MTL95194.1"/>
    </source>
</evidence>
<dbReference type="SUPFAM" id="SSF53098">
    <property type="entry name" value="Ribonuclease H-like"/>
    <property type="match status" value="1"/>
</dbReference>
<keyword evidence="6" id="KW-0067">ATP-binding</keyword>
<dbReference type="CDD" id="cd06127">
    <property type="entry name" value="DEDDh"/>
    <property type="match status" value="1"/>
</dbReference>
<dbReference type="GO" id="GO:0043138">
    <property type="term" value="F:3'-5' DNA helicase activity"/>
    <property type="evidence" value="ECO:0007669"/>
    <property type="project" value="UniProtKB-EC"/>
</dbReference>
<reference evidence="12" key="1">
    <citation type="journal article" date="2019" name="Nat. Med.">
        <title>A library of human gut bacterial isolates paired with longitudinal multiomics data enables mechanistic microbiome research.</title>
        <authorList>
            <person name="Poyet M."/>
            <person name="Groussin M."/>
            <person name="Gibbons S.M."/>
            <person name="Avila-Pacheco J."/>
            <person name="Jiang X."/>
            <person name="Kearney S.M."/>
            <person name="Perrotta A.R."/>
            <person name="Berdy B."/>
            <person name="Zhao S."/>
            <person name="Lieberman T.D."/>
            <person name="Swanson P.K."/>
            <person name="Smith M."/>
            <person name="Roesemann S."/>
            <person name="Alexander J.E."/>
            <person name="Rich S.A."/>
            <person name="Livny J."/>
            <person name="Vlamakis H."/>
            <person name="Clish C."/>
            <person name="Bullock K."/>
            <person name="Deik A."/>
            <person name="Scott J."/>
            <person name="Pierce K.A."/>
            <person name="Xavier R.J."/>
            <person name="Alm E.J."/>
        </authorList>
    </citation>
    <scope>NUCLEOTIDE SEQUENCE</scope>
    <source>
        <strain evidence="12">BIOML-A179</strain>
    </source>
</reference>
<accession>A0A6G2CQJ8</accession>
<dbReference type="Gene3D" id="3.40.50.300">
    <property type="entry name" value="P-loop containing nucleotide triphosphate hydrolases"/>
    <property type="match status" value="3"/>
</dbReference>
<organism evidence="12">
    <name type="scientific">Turicibacter sanguinis</name>
    <dbReference type="NCBI Taxonomy" id="154288"/>
    <lineage>
        <taxon>Bacteria</taxon>
        <taxon>Bacillati</taxon>
        <taxon>Bacillota</taxon>
        <taxon>Erysipelotrichia</taxon>
        <taxon>Erysipelotrichales</taxon>
        <taxon>Turicibacteraceae</taxon>
        <taxon>Turicibacter</taxon>
    </lineage>
</organism>
<dbReference type="InterPro" id="IPR013520">
    <property type="entry name" value="Ribonucl_H"/>
</dbReference>
<evidence type="ECO:0000256" key="10">
    <source>
        <dbReference type="ARBA" id="ARBA00034808"/>
    </source>
</evidence>
<evidence type="ECO:0000256" key="8">
    <source>
        <dbReference type="ARBA" id="ARBA00023235"/>
    </source>
</evidence>
<dbReference type="Pfam" id="PF13361">
    <property type="entry name" value="UvrD_C"/>
    <property type="match status" value="1"/>
</dbReference>
<dbReference type="PANTHER" id="PTHR11070:SF2">
    <property type="entry name" value="ATP-DEPENDENT DNA HELICASE SRS2"/>
    <property type="match status" value="1"/>
</dbReference>
<evidence type="ECO:0000256" key="9">
    <source>
        <dbReference type="ARBA" id="ARBA00034617"/>
    </source>
</evidence>
<evidence type="ECO:0000256" key="1">
    <source>
        <dbReference type="ARBA" id="ARBA00009922"/>
    </source>
</evidence>
<keyword evidence="2" id="KW-0547">Nucleotide-binding</keyword>
<evidence type="ECO:0000256" key="4">
    <source>
        <dbReference type="ARBA" id="ARBA00022806"/>
    </source>
</evidence>
<comment type="catalytic activity">
    <reaction evidence="11">
        <text>ATP + H2O = ADP + phosphate + H(+)</text>
        <dbReference type="Rhea" id="RHEA:13065"/>
        <dbReference type="ChEBI" id="CHEBI:15377"/>
        <dbReference type="ChEBI" id="CHEBI:15378"/>
        <dbReference type="ChEBI" id="CHEBI:30616"/>
        <dbReference type="ChEBI" id="CHEBI:43474"/>
        <dbReference type="ChEBI" id="CHEBI:456216"/>
        <dbReference type="EC" id="5.6.2.4"/>
    </reaction>
</comment>
<comment type="similarity">
    <text evidence="1">Belongs to the helicase family. UvrD subfamily.</text>
</comment>
<keyword evidence="4" id="KW-0347">Helicase</keyword>
<dbReference type="InterPro" id="IPR013986">
    <property type="entry name" value="DExx_box_DNA_helicase_dom_sf"/>
</dbReference>
<dbReference type="SUPFAM" id="SSF52540">
    <property type="entry name" value="P-loop containing nucleoside triphosphate hydrolases"/>
    <property type="match status" value="1"/>
</dbReference>
<dbReference type="InterPro" id="IPR000212">
    <property type="entry name" value="DNA_helicase_UvrD/REP"/>
</dbReference>
<dbReference type="GO" id="GO:0005829">
    <property type="term" value="C:cytosol"/>
    <property type="evidence" value="ECO:0007669"/>
    <property type="project" value="TreeGrafter"/>
</dbReference>
<evidence type="ECO:0000256" key="3">
    <source>
        <dbReference type="ARBA" id="ARBA00022801"/>
    </source>
</evidence>
<keyword evidence="7" id="KW-0238">DNA-binding</keyword>
<sequence>MNLEEELTGLNDAQSEVVSNLNDNLLVMAPAGTGKTKVISLRVAGFINQGIEAKEILCLTFTNKACHELAERLLKVTNGLAKEVFVKTFHSFCFQLIKEEAKNFGKISRDFSVMDEEDGKFLVRQLMKDDYVIADLAYQYLQELKLYRLMIPKAYRDDYKRVVASFHQSEKAQKLQYSNRRSDAGAYTLGFLAQYGCWLYETYQTYLLENHLVDFNDLIVYASELLEDEEILERWRERFKVVMVDEVQDTSQFEYQLIEKLAKGKQFSVFGDFNQTIYEWRDSNPELILSQIMTTFNPKRLELSLNYRSLKRLVQMSANYLENAKKARLINPRLSPRVIEAANEEVGGRPVFYEAQTQQEEMDFIIDHLKHYRLDDLANTVILTRTNKQNIQVSNFLRNVGIPCYLIEDLSLFRRKVVKDLLAFVKFQLNPFDHLSLERLLPLICPEVSPELFNQTYRQRYVSYGMRMIDLFQEAAYEYEEPYGLLKKQFEKGRIVIFDVESTGLDVTQDEVIQIAAIELVNGEYTRSFERFIKPSHSVGDSALVHGFSDDYLNEHGEEAREVFLQFQAFVEGALLIGHNVQYDLKIVSSQMNRLGLMFENSMGYYDTLDIVRRLYPDLKNHKLDTVSAYIGVSHEPTHNAMDDILATKDVLVKSMDLLMTHHENRKKVMKFYEPHLWGAIQRLKEIQDCFETQPPHVAMKGLIDAFECEDEAHKQSIIELLNYIEATYHRLHHTNPHQLNLEIWIQMLNLMALSSSELDRVMKEENKLAIITVHQSKGLEFDHVIIPFMSQGMFPLDFDGINQEEECRLFYVAMTRAKQSLLLTRHMKETSSSRRVKERSQFISFLYS</sequence>
<keyword evidence="5" id="KW-0540">Nuclease</keyword>
<dbReference type="SMART" id="SM00479">
    <property type="entry name" value="EXOIII"/>
    <property type="match status" value="1"/>
</dbReference>
<dbReference type="GO" id="GO:0005524">
    <property type="term" value="F:ATP binding"/>
    <property type="evidence" value="ECO:0007669"/>
    <property type="project" value="UniProtKB-UniRule"/>
</dbReference>
<dbReference type="InterPro" id="IPR027417">
    <property type="entry name" value="P-loop_NTPase"/>
</dbReference>
<proteinExistence type="inferred from homology"/>
<dbReference type="AlphaFoldDB" id="A0A6G2CQJ8"/>
<dbReference type="InterPro" id="IPR036397">
    <property type="entry name" value="RNaseH_sf"/>
</dbReference>
<evidence type="ECO:0000256" key="5">
    <source>
        <dbReference type="ARBA" id="ARBA00022839"/>
    </source>
</evidence>
<dbReference type="PROSITE" id="PS51217">
    <property type="entry name" value="UVRD_HELICASE_CTER"/>
    <property type="match status" value="1"/>
</dbReference>
<keyword evidence="3" id="KW-0378">Hydrolase</keyword>
<keyword evidence="5" id="KW-0269">Exonuclease</keyword>
<dbReference type="GO" id="GO:0004527">
    <property type="term" value="F:exonuclease activity"/>
    <property type="evidence" value="ECO:0007669"/>
    <property type="project" value="UniProtKB-KW"/>
</dbReference>
<dbReference type="InterPro" id="IPR014017">
    <property type="entry name" value="DNA_helicase_UvrD-like_C"/>
</dbReference>
<evidence type="ECO:0000256" key="2">
    <source>
        <dbReference type="ARBA" id="ARBA00022741"/>
    </source>
</evidence>
<dbReference type="EMBL" id="WMQV01000034">
    <property type="protein sequence ID" value="MTL95194.1"/>
    <property type="molecule type" value="Genomic_DNA"/>
</dbReference>
<dbReference type="Pfam" id="PF00929">
    <property type="entry name" value="RNase_T"/>
    <property type="match status" value="1"/>
</dbReference>
<dbReference type="InterPro" id="IPR012337">
    <property type="entry name" value="RNaseH-like_sf"/>
</dbReference>
<protein>
    <recommendedName>
        <fullName evidence="10">DNA 3'-5' helicase</fullName>
        <ecNumber evidence="10">5.6.2.4</ecNumber>
    </recommendedName>
</protein>
<keyword evidence="8" id="KW-0413">Isomerase</keyword>
<dbReference type="RefSeq" id="WP_129821193.1">
    <property type="nucleotide sequence ID" value="NZ_RCYV01000001.1"/>
</dbReference>
<comment type="caution">
    <text evidence="12">The sequence shown here is derived from an EMBL/GenBank/DDBJ whole genome shotgun (WGS) entry which is preliminary data.</text>
</comment>
<dbReference type="Gene3D" id="1.10.486.10">
    <property type="entry name" value="PCRA, domain 4"/>
    <property type="match status" value="1"/>
</dbReference>
<gene>
    <name evidence="12" type="ORF">GMA64_11705</name>
</gene>